<dbReference type="PANTHER" id="PTHR32009:SF155">
    <property type="entry name" value="DISEASE RESISTANCE PROTEIN (TIR-NBS-LRR CLASS)"/>
    <property type="match status" value="1"/>
</dbReference>
<name>A0AAE1MGG3_9FABA</name>
<dbReference type="FunFam" id="3.40.50.10140:FF:000007">
    <property type="entry name" value="Disease resistance protein (TIR-NBS-LRR class)"/>
    <property type="match status" value="1"/>
</dbReference>
<keyword evidence="4" id="KW-1185">Reference proteome</keyword>
<evidence type="ECO:0000256" key="1">
    <source>
        <dbReference type="ARBA" id="ARBA00023027"/>
    </source>
</evidence>
<proteinExistence type="predicted"/>
<evidence type="ECO:0000313" key="3">
    <source>
        <dbReference type="EMBL" id="KAK4261203.1"/>
    </source>
</evidence>
<dbReference type="SMART" id="SM00255">
    <property type="entry name" value="TIR"/>
    <property type="match status" value="1"/>
</dbReference>
<protein>
    <recommendedName>
        <fullName evidence="2">TIR domain-containing protein</fullName>
    </recommendedName>
</protein>
<sequence length="213" mass="24377">MPSMSRPLTLVQEKKLTTSHEVFISFREEDTRQGFVSHLHSALRRKGIKTYMDDHDLERGNEISSTLLQAIKQSKISLIVFSENFASSRWTLDELVTIMSCKRTWGQLVLPIFYRISPSEVKKKRSYSAVFKKHQNLSRSSMKETEQRWTTAMAEAADLAGWESSTYRTESELVDVIAMEVMRKLKSMSHDKSGVLSSPENSSPMKCLLLLHG</sequence>
<dbReference type="PANTHER" id="PTHR32009">
    <property type="entry name" value="TMV RESISTANCE PROTEIN N-LIKE"/>
    <property type="match status" value="1"/>
</dbReference>
<evidence type="ECO:0000313" key="4">
    <source>
        <dbReference type="Proteomes" id="UP001293593"/>
    </source>
</evidence>
<dbReference type="Pfam" id="PF01582">
    <property type="entry name" value="TIR"/>
    <property type="match status" value="1"/>
</dbReference>
<dbReference type="InterPro" id="IPR000157">
    <property type="entry name" value="TIR_dom"/>
</dbReference>
<dbReference type="GO" id="GO:0007165">
    <property type="term" value="P:signal transduction"/>
    <property type="evidence" value="ECO:0007669"/>
    <property type="project" value="InterPro"/>
</dbReference>
<dbReference type="EMBL" id="JAWXYG010000010">
    <property type="protein sequence ID" value="KAK4261203.1"/>
    <property type="molecule type" value="Genomic_DNA"/>
</dbReference>
<keyword evidence="1" id="KW-0520">NAD</keyword>
<comment type="caution">
    <text evidence="3">The sequence shown here is derived from an EMBL/GenBank/DDBJ whole genome shotgun (WGS) entry which is preliminary data.</text>
</comment>
<dbReference type="SUPFAM" id="SSF52200">
    <property type="entry name" value="Toll/Interleukin receptor TIR domain"/>
    <property type="match status" value="1"/>
</dbReference>
<gene>
    <name evidence="3" type="ORF">QN277_004235</name>
</gene>
<feature type="domain" description="TIR" evidence="2">
    <location>
        <begin position="18"/>
        <end position="185"/>
    </location>
</feature>
<dbReference type="Proteomes" id="UP001293593">
    <property type="component" value="Unassembled WGS sequence"/>
</dbReference>
<organism evidence="3 4">
    <name type="scientific">Acacia crassicarpa</name>
    <name type="common">northern wattle</name>
    <dbReference type="NCBI Taxonomy" id="499986"/>
    <lineage>
        <taxon>Eukaryota</taxon>
        <taxon>Viridiplantae</taxon>
        <taxon>Streptophyta</taxon>
        <taxon>Embryophyta</taxon>
        <taxon>Tracheophyta</taxon>
        <taxon>Spermatophyta</taxon>
        <taxon>Magnoliopsida</taxon>
        <taxon>eudicotyledons</taxon>
        <taxon>Gunneridae</taxon>
        <taxon>Pentapetalae</taxon>
        <taxon>rosids</taxon>
        <taxon>fabids</taxon>
        <taxon>Fabales</taxon>
        <taxon>Fabaceae</taxon>
        <taxon>Caesalpinioideae</taxon>
        <taxon>mimosoid clade</taxon>
        <taxon>Acacieae</taxon>
        <taxon>Acacia</taxon>
    </lineage>
</organism>
<accession>A0AAE1MGG3</accession>
<dbReference type="PROSITE" id="PS50104">
    <property type="entry name" value="TIR"/>
    <property type="match status" value="1"/>
</dbReference>
<dbReference type="Gene3D" id="3.40.50.10140">
    <property type="entry name" value="Toll/interleukin-1 receptor homology (TIR) domain"/>
    <property type="match status" value="1"/>
</dbReference>
<dbReference type="InterPro" id="IPR035897">
    <property type="entry name" value="Toll_tir_struct_dom_sf"/>
</dbReference>
<evidence type="ECO:0000259" key="2">
    <source>
        <dbReference type="PROSITE" id="PS50104"/>
    </source>
</evidence>
<reference evidence="3" key="1">
    <citation type="submission" date="2023-10" db="EMBL/GenBank/DDBJ databases">
        <title>Chromosome-level genome of the transformable northern wattle, Acacia crassicarpa.</title>
        <authorList>
            <person name="Massaro I."/>
            <person name="Sinha N.R."/>
            <person name="Poethig S."/>
            <person name="Leichty A.R."/>
        </authorList>
    </citation>
    <scope>NUCLEOTIDE SEQUENCE</scope>
    <source>
        <strain evidence="3">Acra3RX</strain>
        <tissue evidence="3">Leaf</tissue>
    </source>
</reference>
<dbReference type="AlphaFoldDB" id="A0AAE1MGG3"/>